<reference evidence="2 3" key="1">
    <citation type="submission" date="2017-09" db="EMBL/GenBank/DDBJ databases">
        <authorList>
            <person name="Lee N."/>
            <person name="Cho B.-K."/>
        </authorList>
    </citation>
    <scope>NUCLEOTIDE SEQUENCE [LARGE SCALE GENOMIC DNA]</scope>
    <source>
        <strain evidence="2 3">ATCC 13879</strain>
    </source>
</reference>
<dbReference type="EMBL" id="CP023697">
    <property type="protein sequence ID" value="QEV09856.1"/>
    <property type="molecule type" value="Genomic_DNA"/>
</dbReference>
<dbReference type="Proteomes" id="UP000326041">
    <property type="component" value="Chromosome"/>
</dbReference>
<dbReference type="RefSeq" id="WP_055605991.1">
    <property type="nucleotide sequence ID" value="NZ_CP023697.1"/>
</dbReference>
<sequence length="192" mass="19430">MSGVRGGPDAETAGRAVEEILDRLAAGGDRAACETAEELVRVLMEFYGAGFARVLDLLGRDPGRPAGEARDALLGDELVASLLVLHGLHPDDVPTRVARALSAVPHALESAGFDPATGGLRLRLTGSGGCGCGGTREAVEQAARDVLACFAPEVTAVVLEADTEREPVLLQIGAGPPGPSGPNGRPPAAGAP</sequence>
<dbReference type="GeneID" id="95539367"/>
<organism evidence="2 3">
    <name type="scientific">Streptomyces prasinus</name>
    <dbReference type="NCBI Taxonomy" id="67345"/>
    <lineage>
        <taxon>Bacteria</taxon>
        <taxon>Bacillati</taxon>
        <taxon>Actinomycetota</taxon>
        <taxon>Actinomycetes</taxon>
        <taxon>Kitasatosporales</taxon>
        <taxon>Streptomycetaceae</taxon>
        <taxon>Streptomyces</taxon>
    </lineage>
</organism>
<gene>
    <name evidence="2" type="ORF">CP972_33390</name>
</gene>
<keyword evidence="3" id="KW-1185">Reference proteome</keyword>
<evidence type="ECO:0000313" key="3">
    <source>
        <dbReference type="Proteomes" id="UP000326041"/>
    </source>
</evidence>
<name>A0ABX6B7H3_9ACTN</name>
<protein>
    <recommendedName>
        <fullName evidence="4">NifU family protein</fullName>
    </recommendedName>
</protein>
<accession>A0ABX6B7H3</accession>
<feature type="compositionally biased region" description="Low complexity" evidence="1">
    <location>
        <begin position="182"/>
        <end position="192"/>
    </location>
</feature>
<evidence type="ECO:0000313" key="2">
    <source>
        <dbReference type="EMBL" id="QEV09856.1"/>
    </source>
</evidence>
<evidence type="ECO:0008006" key="4">
    <source>
        <dbReference type="Google" id="ProtNLM"/>
    </source>
</evidence>
<feature type="region of interest" description="Disordered" evidence="1">
    <location>
        <begin position="171"/>
        <end position="192"/>
    </location>
</feature>
<proteinExistence type="predicted"/>
<evidence type="ECO:0000256" key="1">
    <source>
        <dbReference type="SAM" id="MobiDB-lite"/>
    </source>
</evidence>